<dbReference type="EMBL" id="BAAABX010000001">
    <property type="protein sequence ID" value="GAA0383413.1"/>
    <property type="molecule type" value="Genomic_DNA"/>
</dbReference>
<organism evidence="2 3">
    <name type="scientific">Streptomyces luteireticuli</name>
    <dbReference type="NCBI Taxonomy" id="173858"/>
    <lineage>
        <taxon>Bacteria</taxon>
        <taxon>Bacillati</taxon>
        <taxon>Actinomycetota</taxon>
        <taxon>Actinomycetes</taxon>
        <taxon>Kitasatosporales</taxon>
        <taxon>Streptomycetaceae</taxon>
        <taxon>Streptomyces</taxon>
    </lineage>
</organism>
<keyword evidence="3" id="KW-1185">Reference proteome</keyword>
<feature type="transmembrane region" description="Helical" evidence="1">
    <location>
        <begin position="132"/>
        <end position="154"/>
    </location>
</feature>
<evidence type="ECO:0000256" key="1">
    <source>
        <dbReference type="SAM" id="Phobius"/>
    </source>
</evidence>
<accession>A0ABP3HXL1</accession>
<reference evidence="3" key="1">
    <citation type="journal article" date="2019" name="Int. J. Syst. Evol. Microbiol.">
        <title>The Global Catalogue of Microorganisms (GCM) 10K type strain sequencing project: providing services to taxonomists for standard genome sequencing and annotation.</title>
        <authorList>
            <consortium name="The Broad Institute Genomics Platform"/>
            <consortium name="The Broad Institute Genome Sequencing Center for Infectious Disease"/>
            <person name="Wu L."/>
            <person name="Ma J."/>
        </authorList>
    </citation>
    <scope>NUCLEOTIDE SEQUENCE [LARGE SCALE GENOMIC DNA]</scope>
    <source>
        <strain evidence="3">JCM 4788</strain>
    </source>
</reference>
<dbReference type="RefSeq" id="WP_344018277.1">
    <property type="nucleotide sequence ID" value="NZ_BAAABX010000001.1"/>
</dbReference>
<feature type="transmembrane region" description="Helical" evidence="1">
    <location>
        <begin position="21"/>
        <end position="45"/>
    </location>
</feature>
<feature type="transmembrane region" description="Helical" evidence="1">
    <location>
        <begin position="175"/>
        <end position="192"/>
    </location>
</feature>
<name>A0ABP3HXL1_9ACTN</name>
<dbReference type="Proteomes" id="UP001500879">
    <property type="component" value="Unassembled WGS sequence"/>
</dbReference>
<proteinExistence type="predicted"/>
<gene>
    <name evidence="2" type="ORF">GCM10010357_00460</name>
</gene>
<evidence type="ECO:0000313" key="2">
    <source>
        <dbReference type="EMBL" id="GAA0383413.1"/>
    </source>
</evidence>
<evidence type="ECO:0000313" key="3">
    <source>
        <dbReference type="Proteomes" id="UP001500879"/>
    </source>
</evidence>
<protein>
    <recommendedName>
        <fullName evidence="4">Transmembrane protein</fullName>
    </recommendedName>
</protein>
<evidence type="ECO:0008006" key="4">
    <source>
        <dbReference type="Google" id="ProtNLM"/>
    </source>
</evidence>
<sequence>MAKKKKRPRRAGPAAPHRTSGAAIRFGGVVLVLAGLLFGAFGAGISSHASGVLGTHGTFTVEQCEHLANTGRGGGRGTDTVHCSGTFRPSDGGEARKGLDIDREYEAGRRVTASCDFIHTCFKIDRVNACGWFAGLLAALLLMCLGGPMAAYGANWQAERHDRGRAIQWRLLKGLFWSALGFLLVYVVLRLAL</sequence>
<keyword evidence="1" id="KW-0812">Transmembrane</keyword>
<comment type="caution">
    <text evidence="2">The sequence shown here is derived from an EMBL/GenBank/DDBJ whole genome shotgun (WGS) entry which is preliminary data.</text>
</comment>
<keyword evidence="1" id="KW-0472">Membrane</keyword>
<keyword evidence="1" id="KW-1133">Transmembrane helix</keyword>